<dbReference type="EMBL" id="LVLJ01003523">
    <property type="protein sequence ID" value="OAE21180.1"/>
    <property type="molecule type" value="Genomic_DNA"/>
</dbReference>
<evidence type="ECO:0000313" key="2">
    <source>
        <dbReference type="EMBL" id="OAE21180.1"/>
    </source>
</evidence>
<accession>A0A176VJX3</accession>
<proteinExistence type="predicted"/>
<organism evidence="2 3">
    <name type="scientific">Marchantia polymorpha subsp. ruderalis</name>
    <dbReference type="NCBI Taxonomy" id="1480154"/>
    <lineage>
        <taxon>Eukaryota</taxon>
        <taxon>Viridiplantae</taxon>
        <taxon>Streptophyta</taxon>
        <taxon>Embryophyta</taxon>
        <taxon>Marchantiophyta</taxon>
        <taxon>Marchantiopsida</taxon>
        <taxon>Marchantiidae</taxon>
        <taxon>Marchantiales</taxon>
        <taxon>Marchantiaceae</taxon>
        <taxon>Marchantia</taxon>
    </lineage>
</organism>
<feature type="domain" description="Reverse transcriptase Ty1/copia-type" evidence="1">
    <location>
        <begin position="97"/>
        <end position="182"/>
    </location>
</feature>
<dbReference type="SUPFAM" id="SSF56672">
    <property type="entry name" value="DNA/RNA polymerases"/>
    <property type="match status" value="1"/>
</dbReference>
<evidence type="ECO:0000259" key="1">
    <source>
        <dbReference type="Pfam" id="PF07727"/>
    </source>
</evidence>
<comment type="caution">
    <text evidence="2">The sequence shown here is derived from an EMBL/GenBank/DDBJ whole genome shotgun (WGS) entry which is preliminary data.</text>
</comment>
<keyword evidence="3" id="KW-1185">Reference proteome</keyword>
<dbReference type="AlphaFoldDB" id="A0A176VJX3"/>
<evidence type="ECO:0000313" key="3">
    <source>
        <dbReference type="Proteomes" id="UP000077202"/>
    </source>
</evidence>
<feature type="domain" description="Reverse transcriptase Ty1/copia-type" evidence="1">
    <location>
        <begin position="7"/>
        <end position="92"/>
    </location>
</feature>
<dbReference type="Pfam" id="PF07727">
    <property type="entry name" value="RVT_2"/>
    <property type="match status" value="2"/>
</dbReference>
<dbReference type="Proteomes" id="UP000077202">
    <property type="component" value="Unassembled WGS sequence"/>
</dbReference>
<sequence>MDLQTKYKPDDAVCRYKVRLVAKGYSQVYGVDFSETFSPVMKITSIRVLMALAAQHNLELHQMDVKTAFLNGRLDEEVYMVLPEGLNITFEKNMDNTFVYLALYVDDCVFVRDSLRLLTKIKEKLKTEFEMMDLEEIHHYLGMQVDRNREEGWIRISQPRYLVEKLARFNMADCKPIDTPMEPGLKLSVLDSPKSLTPNS</sequence>
<dbReference type="InterPro" id="IPR013103">
    <property type="entry name" value="RVT_2"/>
</dbReference>
<name>A0A176VJX3_MARPO</name>
<reference evidence="2" key="1">
    <citation type="submission" date="2016-03" db="EMBL/GenBank/DDBJ databases">
        <title>Mechanisms controlling the formation of the plant cell surface in tip-growing cells are functionally conserved among land plants.</title>
        <authorList>
            <person name="Honkanen S."/>
            <person name="Jones V.A."/>
            <person name="Morieri G."/>
            <person name="Champion C."/>
            <person name="Hetherington A.J."/>
            <person name="Kelly S."/>
            <person name="Saint-Marcoux D."/>
            <person name="Proust H."/>
            <person name="Prescott H."/>
            <person name="Dolan L."/>
        </authorList>
    </citation>
    <scope>NUCLEOTIDE SEQUENCE [LARGE SCALE GENOMIC DNA]</scope>
    <source>
        <tissue evidence="2">Whole gametophyte</tissue>
    </source>
</reference>
<dbReference type="InterPro" id="IPR043502">
    <property type="entry name" value="DNA/RNA_pol_sf"/>
</dbReference>
<gene>
    <name evidence="2" type="ORF">AXG93_4012s1100</name>
</gene>
<protein>
    <recommendedName>
        <fullName evidence="1">Reverse transcriptase Ty1/copia-type domain-containing protein</fullName>
    </recommendedName>
</protein>